<accession>A0A0G0M793</accession>
<dbReference type="STRING" id="1618574.UT24_C0018G0006"/>
<evidence type="ECO:0000313" key="2">
    <source>
        <dbReference type="Proteomes" id="UP000033881"/>
    </source>
</evidence>
<dbReference type="AlphaFoldDB" id="A0A0G0M793"/>
<gene>
    <name evidence="1" type="ORF">UT24_C0018G0006</name>
</gene>
<evidence type="ECO:0000313" key="1">
    <source>
        <dbReference type="EMBL" id="KKR00024.1"/>
    </source>
</evidence>
<name>A0A0G0M793_9BACT</name>
<sequence length="167" mass="18916">MKDMWIVSKTEATKIFHTSQGYQVSAVVSIGDPNEKPPTGMRARERAILRMEFHDVDRNDEGYVRFGIVPPNKIDIKKLIRSAKALIDTPNVLLIHCYAGISRSTTTGFILKAIELGAGHEQEAFDFVKEKCPWMSPNSLMIFIAQAELPEFDIISPLKNWQKLNKL</sequence>
<dbReference type="SUPFAM" id="SSF52799">
    <property type="entry name" value="(Phosphotyrosine protein) phosphatases II"/>
    <property type="match status" value="1"/>
</dbReference>
<dbReference type="Gene3D" id="3.90.190.10">
    <property type="entry name" value="Protein tyrosine phosphatase superfamily"/>
    <property type="match status" value="1"/>
</dbReference>
<dbReference type="Proteomes" id="UP000033881">
    <property type="component" value="Unassembled WGS sequence"/>
</dbReference>
<organism evidence="1 2">
    <name type="scientific">Candidatus Woesebacteria bacterium GW2011_GWB1_39_12</name>
    <dbReference type="NCBI Taxonomy" id="1618574"/>
    <lineage>
        <taxon>Bacteria</taxon>
        <taxon>Candidatus Woeseibacteriota</taxon>
    </lineage>
</organism>
<reference evidence="1 2" key="1">
    <citation type="journal article" date="2015" name="Nature">
        <title>rRNA introns, odd ribosomes, and small enigmatic genomes across a large radiation of phyla.</title>
        <authorList>
            <person name="Brown C.T."/>
            <person name="Hug L.A."/>
            <person name="Thomas B.C."/>
            <person name="Sharon I."/>
            <person name="Castelle C.J."/>
            <person name="Singh A."/>
            <person name="Wilkins M.J."/>
            <person name="Williams K.H."/>
            <person name="Banfield J.F."/>
        </authorList>
    </citation>
    <scope>NUCLEOTIDE SEQUENCE [LARGE SCALE GENOMIC DNA]</scope>
</reference>
<evidence type="ECO:0008006" key="3">
    <source>
        <dbReference type="Google" id="ProtNLM"/>
    </source>
</evidence>
<protein>
    <recommendedName>
        <fullName evidence="3">Tyrosine specific protein phosphatases domain-containing protein</fullName>
    </recommendedName>
</protein>
<dbReference type="EMBL" id="LBWB01000018">
    <property type="protein sequence ID" value="KKR00024.1"/>
    <property type="molecule type" value="Genomic_DNA"/>
</dbReference>
<comment type="caution">
    <text evidence="1">The sequence shown here is derived from an EMBL/GenBank/DDBJ whole genome shotgun (WGS) entry which is preliminary data.</text>
</comment>
<dbReference type="InterPro" id="IPR016130">
    <property type="entry name" value="Tyr_Pase_AS"/>
</dbReference>
<proteinExistence type="predicted"/>
<dbReference type="PROSITE" id="PS00383">
    <property type="entry name" value="TYR_PHOSPHATASE_1"/>
    <property type="match status" value="1"/>
</dbReference>
<dbReference type="InterPro" id="IPR029021">
    <property type="entry name" value="Prot-tyrosine_phosphatase-like"/>
</dbReference>